<feature type="compositionally biased region" description="Basic residues" evidence="1">
    <location>
        <begin position="490"/>
        <end position="500"/>
    </location>
</feature>
<dbReference type="Gene3D" id="3.40.50.410">
    <property type="entry name" value="von Willebrand factor, type A domain"/>
    <property type="match status" value="1"/>
</dbReference>
<dbReference type="InterPro" id="IPR032770">
    <property type="entry name" value="DUF4537"/>
</dbReference>
<dbReference type="EMBL" id="VEVO01000006">
    <property type="protein sequence ID" value="KAF0040395.1"/>
    <property type="molecule type" value="Genomic_DNA"/>
</dbReference>
<evidence type="ECO:0000313" key="3">
    <source>
        <dbReference type="EMBL" id="KAF0040395.1"/>
    </source>
</evidence>
<evidence type="ECO:0000256" key="1">
    <source>
        <dbReference type="SAM" id="MobiDB-lite"/>
    </source>
</evidence>
<feature type="region of interest" description="Disordered" evidence="1">
    <location>
        <begin position="1"/>
        <end position="29"/>
    </location>
</feature>
<proteinExistence type="predicted"/>
<dbReference type="Proteomes" id="UP000438429">
    <property type="component" value="Unassembled WGS sequence"/>
</dbReference>
<protein>
    <recommendedName>
        <fullName evidence="2">DUF4537 domain-containing protein</fullName>
    </recommendedName>
</protein>
<sequence length="579" mass="63223">MKEADSVLSTSPWKPTSTVGGTLSSAADSGHHKQECYSIRMTSGQMGQSEAALVPLFLGKVSCNTTFVLDCSEGTRSVLGSVKRLLIQTLLTKASRRDSLFNIMTFSNTVNAWSHHMLPCAPDTVYTALSWIHSISCSAGRDLLAALSLALIDPACHAVHLLAADQPDQPGAVLSALPALAAGRPVNTFYLQDSDGQPDINTRDYLRRLTQATRGSCYVVVDSSDGKLGKHNTCTPPLRSVPMVDWIVHSDIMSYIHTVHFVLGVTDLYWGRTGVYVVEFDHPGGAGLGVVSPQRQLVCSPDMVNHSIRHQAHRLVPGDSVLSPWQPNLRRYGPGRVMANAERGGCFGANGVTSVRVLMWNGCVSLLPDRLVLPLSASHHERIVRELPVPTSAQSHSCSWLCARSSSWTPQLFCTDCSASTSRCCAVINRRPCAVPAGCGSSLGGVDGSERAEGDEQVDFGKRDLEVPFSSSSSFTEDESTATFPPAGKPRGKQPHRPPWRYWRRTGPEPQHRQPALCFSHFQVLKKEERALEKFWVGPTSDLDRLRDGSLLHGTMPLLFTHNVSVYRLLNFAMSVKNK</sequence>
<dbReference type="PANTHER" id="PTHR14343:SF3">
    <property type="entry name" value="SIMILAR TO PREDICTED GENE ICRFP703B1614Q5.5"/>
    <property type="match status" value="1"/>
</dbReference>
<name>A0A6A4T5I1_SCOMX</name>
<evidence type="ECO:0000313" key="4">
    <source>
        <dbReference type="Proteomes" id="UP000438429"/>
    </source>
</evidence>
<accession>A0A6A4T5I1</accession>
<dbReference type="InterPro" id="IPR036465">
    <property type="entry name" value="vWFA_dom_sf"/>
</dbReference>
<dbReference type="Pfam" id="PF15057">
    <property type="entry name" value="DUF4537"/>
    <property type="match status" value="1"/>
</dbReference>
<dbReference type="SUPFAM" id="SSF53300">
    <property type="entry name" value="vWA-like"/>
    <property type="match status" value="1"/>
</dbReference>
<dbReference type="AlphaFoldDB" id="A0A6A4T5I1"/>
<feature type="compositionally biased region" description="Polar residues" evidence="1">
    <location>
        <begin position="7"/>
        <end position="27"/>
    </location>
</feature>
<comment type="caution">
    <text evidence="3">The sequence shown here is derived from an EMBL/GenBank/DDBJ whole genome shotgun (WGS) entry which is preliminary data.</text>
</comment>
<dbReference type="PANTHER" id="PTHR14343">
    <property type="entry name" value="VWFA DOMAIN-CONTAINING PROTEIN"/>
    <property type="match status" value="1"/>
</dbReference>
<organism evidence="3 4">
    <name type="scientific">Scophthalmus maximus</name>
    <name type="common">Turbot</name>
    <name type="synonym">Psetta maxima</name>
    <dbReference type="NCBI Taxonomy" id="52904"/>
    <lineage>
        <taxon>Eukaryota</taxon>
        <taxon>Metazoa</taxon>
        <taxon>Chordata</taxon>
        <taxon>Craniata</taxon>
        <taxon>Vertebrata</taxon>
        <taxon>Euteleostomi</taxon>
        <taxon>Actinopterygii</taxon>
        <taxon>Neopterygii</taxon>
        <taxon>Teleostei</taxon>
        <taxon>Neoteleostei</taxon>
        <taxon>Acanthomorphata</taxon>
        <taxon>Carangaria</taxon>
        <taxon>Pleuronectiformes</taxon>
        <taxon>Pleuronectoidei</taxon>
        <taxon>Scophthalmidae</taxon>
        <taxon>Scophthalmus</taxon>
    </lineage>
</organism>
<feature type="region of interest" description="Disordered" evidence="1">
    <location>
        <begin position="468"/>
        <end position="500"/>
    </location>
</feature>
<evidence type="ECO:0000259" key="2">
    <source>
        <dbReference type="Pfam" id="PF15057"/>
    </source>
</evidence>
<reference evidence="3 4" key="1">
    <citation type="submission" date="2019-06" db="EMBL/GenBank/DDBJ databases">
        <title>Draft genomes of female and male turbot (Scophthalmus maximus).</title>
        <authorList>
            <person name="Xu H."/>
            <person name="Xu X.-W."/>
            <person name="Shao C."/>
            <person name="Chen S."/>
        </authorList>
    </citation>
    <scope>NUCLEOTIDE SEQUENCE [LARGE SCALE GENOMIC DNA]</scope>
    <source>
        <strain evidence="3">Ysfricsl-2016a</strain>
        <tissue evidence="3">Blood</tissue>
    </source>
</reference>
<gene>
    <name evidence="3" type="ORF">F2P81_006293</name>
</gene>
<feature type="domain" description="DUF4537" evidence="2">
    <location>
        <begin position="272"/>
        <end position="385"/>
    </location>
</feature>